<feature type="transmembrane region" description="Helical" evidence="9">
    <location>
        <begin position="90"/>
        <end position="109"/>
    </location>
</feature>
<protein>
    <recommendedName>
        <fullName evidence="9">Cobalamin biosynthesis protein CobD</fullName>
    </recommendedName>
</protein>
<dbReference type="OrthoDB" id="9811967at2"/>
<feature type="transmembrane region" description="Helical" evidence="9">
    <location>
        <begin position="205"/>
        <end position="225"/>
    </location>
</feature>
<dbReference type="PANTHER" id="PTHR34308">
    <property type="entry name" value="COBALAMIN BIOSYNTHESIS PROTEIN CBIB"/>
    <property type="match status" value="1"/>
</dbReference>
<comment type="caution">
    <text evidence="9">Lacks conserved residue(s) required for the propagation of feature annotation.</text>
</comment>
<dbReference type="UniPathway" id="UPA00148"/>
<reference evidence="10 11" key="1">
    <citation type="submission" date="2018-11" db="EMBL/GenBank/DDBJ databases">
        <title>Genomic Encyclopedia of Type Strains, Phase IV (KMG-IV): sequencing the most valuable type-strain genomes for metagenomic binning, comparative biology and taxonomic classification.</title>
        <authorList>
            <person name="Goeker M."/>
        </authorList>
    </citation>
    <scope>NUCLEOTIDE SEQUENCE [LARGE SCALE GENOMIC DNA]</scope>
    <source>
        <strain evidence="10 11">DSM 102936</strain>
    </source>
</reference>
<keyword evidence="8 9" id="KW-0472">Membrane</keyword>
<evidence type="ECO:0000256" key="2">
    <source>
        <dbReference type="ARBA" id="ARBA00004953"/>
    </source>
</evidence>
<dbReference type="GO" id="GO:0005886">
    <property type="term" value="C:plasma membrane"/>
    <property type="evidence" value="ECO:0007669"/>
    <property type="project" value="UniProtKB-SubCell"/>
</dbReference>
<dbReference type="GO" id="GO:0015420">
    <property type="term" value="F:ABC-type vitamin B12 transporter activity"/>
    <property type="evidence" value="ECO:0007669"/>
    <property type="project" value="UniProtKB-UniRule"/>
</dbReference>
<evidence type="ECO:0000256" key="8">
    <source>
        <dbReference type="ARBA" id="ARBA00023136"/>
    </source>
</evidence>
<comment type="caution">
    <text evidence="10">The sequence shown here is derived from an EMBL/GenBank/DDBJ whole genome shotgun (WGS) entry which is preliminary data.</text>
</comment>
<evidence type="ECO:0000256" key="9">
    <source>
        <dbReference type="HAMAP-Rule" id="MF_00024"/>
    </source>
</evidence>
<dbReference type="HAMAP" id="MF_00024">
    <property type="entry name" value="CobD_CbiB"/>
    <property type="match status" value="1"/>
</dbReference>
<comment type="similarity">
    <text evidence="3 9">Belongs to the CobD/CbiB family.</text>
</comment>
<dbReference type="InterPro" id="IPR004485">
    <property type="entry name" value="Cobalamin_biosynth_CobD/CbiB"/>
</dbReference>
<dbReference type="RefSeq" id="WP_123930781.1">
    <property type="nucleotide sequence ID" value="NZ_RKRE01000003.1"/>
</dbReference>
<name>A0A3N5AD49_9THEO</name>
<dbReference type="EMBL" id="RKRE01000003">
    <property type="protein sequence ID" value="RPF42534.1"/>
    <property type="molecule type" value="Genomic_DNA"/>
</dbReference>
<evidence type="ECO:0000313" key="10">
    <source>
        <dbReference type="EMBL" id="RPF42534.1"/>
    </source>
</evidence>
<dbReference type="NCBIfam" id="TIGR00380">
    <property type="entry name" value="cobal_cbiB"/>
    <property type="match status" value="1"/>
</dbReference>
<comment type="pathway">
    <text evidence="2 9">Cofactor biosynthesis; adenosylcobalamin biosynthesis.</text>
</comment>
<evidence type="ECO:0000256" key="3">
    <source>
        <dbReference type="ARBA" id="ARBA00006263"/>
    </source>
</evidence>
<dbReference type="Pfam" id="PF03186">
    <property type="entry name" value="CobD_Cbib"/>
    <property type="match status" value="1"/>
</dbReference>
<keyword evidence="7 9" id="KW-1133">Transmembrane helix</keyword>
<organism evidence="10 11">
    <name type="scientific">Thermodesulfitimonas autotrophica</name>
    <dbReference type="NCBI Taxonomy" id="1894989"/>
    <lineage>
        <taxon>Bacteria</taxon>
        <taxon>Bacillati</taxon>
        <taxon>Bacillota</taxon>
        <taxon>Clostridia</taxon>
        <taxon>Thermoanaerobacterales</taxon>
        <taxon>Thermoanaerobacteraceae</taxon>
        <taxon>Thermodesulfitimonas</taxon>
    </lineage>
</organism>
<dbReference type="PANTHER" id="PTHR34308:SF1">
    <property type="entry name" value="COBALAMIN BIOSYNTHESIS PROTEIN CBIB"/>
    <property type="match status" value="1"/>
</dbReference>
<dbReference type="GO" id="GO:0009236">
    <property type="term" value="P:cobalamin biosynthetic process"/>
    <property type="evidence" value="ECO:0007669"/>
    <property type="project" value="UniProtKB-UniRule"/>
</dbReference>
<sequence length="322" mass="34578">MKTAVVVVAAFIVDLLIADPYWLPHPVRFFGRVIVFLEKVIRRFARRPFALRLGGVFLALLLPVGVFWAVKLGLAVLARWHQVLGLTAEVYIVATTLALKGLAAAAGAVRRPLVAGNLPVARERVAAIVGRDTAALDVQGVVRAAVESVAENTVDAVVAPLFYAFIGGAPLALAYRAVNTLDSMVGYRNERYHYLGWAAARLDDLANFLPARLAGGLFILAAVLLRGDWRRVWRTIRRDGQKHPSPNSGISEAAVAGFLGVRLGGPATYQGVPSFRPYLGDPLGELHPEHIAAAVRLLYVVAGMALLVGVSLRALVAFGVGW</sequence>
<evidence type="ECO:0000256" key="7">
    <source>
        <dbReference type="ARBA" id="ARBA00022989"/>
    </source>
</evidence>
<evidence type="ECO:0000256" key="4">
    <source>
        <dbReference type="ARBA" id="ARBA00022475"/>
    </source>
</evidence>
<comment type="function">
    <text evidence="9">Converts cobyric acid to cobinamide by the addition of aminopropanol on the F carboxylic group.</text>
</comment>
<feature type="transmembrane region" description="Helical" evidence="9">
    <location>
        <begin position="297"/>
        <end position="320"/>
    </location>
</feature>
<evidence type="ECO:0000313" key="11">
    <source>
        <dbReference type="Proteomes" id="UP000282654"/>
    </source>
</evidence>
<dbReference type="Proteomes" id="UP000282654">
    <property type="component" value="Unassembled WGS sequence"/>
</dbReference>
<gene>
    <name evidence="9" type="primary">cobD</name>
    <name evidence="10" type="ORF">EDD75_1635</name>
</gene>
<keyword evidence="5 9" id="KW-0169">Cobalamin biosynthesis</keyword>
<proteinExistence type="inferred from homology"/>
<keyword evidence="11" id="KW-1185">Reference proteome</keyword>
<dbReference type="GO" id="GO:0048472">
    <property type="term" value="F:threonine-phosphate decarboxylase activity"/>
    <property type="evidence" value="ECO:0007669"/>
    <property type="project" value="InterPro"/>
</dbReference>
<dbReference type="AlphaFoldDB" id="A0A3N5AD49"/>
<evidence type="ECO:0000256" key="5">
    <source>
        <dbReference type="ARBA" id="ARBA00022573"/>
    </source>
</evidence>
<accession>A0A3N5AD49</accession>
<comment type="subcellular location">
    <subcellularLocation>
        <location evidence="1 9">Cell membrane</location>
        <topology evidence="1 9">Multi-pass membrane protein</topology>
    </subcellularLocation>
</comment>
<evidence type="ECO:0000256" key="6">
    <source>
        <dbReference type="ARBA" id="ARBA00022692"/>
    </source>
</evidence>
<keyword evidence="6 9" id="KW-0812">Transmembrane</keyword>
<keyword evidence="4 9" id="KW-1003">Cell membrane</keyword>
<feature type="transmembrane region" description="Helical" evidence="9">
    <location>
        <begin position="56"/>
        <end position="78"/>
    </location>
</feature>
<evidence type="ECO:0000256" key="1">
    <source>
        <dbReference type="ARBA" id="ARBA00004651"/>
    </source>
</evidence>